<evidence type="ECO:0000313" key="1">
    <source>
        <dbReference type="EMBL" id="OTO00582.1"/>
    </source>
</evidence>
<evidence type="ECO:0008006" key="3">
    <source>
        <dbReference type="Google" id="ProtNLM"/>
    </source>
</evidence>
<dbReference type="RefSeq" id="WP_086324979.1">
    <property type="nucleotide sequence ID" value="NZ_NGLB01000001.1"/>
</dbReference>
<evidence type="ECO:0000313" key="2">
    <source>
        <dbReference type="Proteomes" id="UP000194737"/>
    </source>
</evidence>
<protein>
    <recommendedName>
        <fullName evidence="3">Phage protein</fullName>
    </recommendedName>
</protein>
<name>A0AB73N525_ENTFC</name>
<organism evidence="1 2">
    <name type="scientific">Enterococcus faecium</name>
    <name type="common">Streptococcus faecium</name>
    <dbReference type="NCBI Taxonomy" id="1352"/>
    <lineage>
        <taxon>Bacteria</taxon>
        <taxon>Bacillati</taxon>
        <taxon>Bacillota</taxon>
        <taxon>Bacilli</taxon>
        <taxon>Lactobacillales</taxon>
        <taxon>Enterococcaceae</taxon>
        <taxon>Enterococcus</taxon>
    </lineage>
</organism>
<proteinExistence type="predicted"/>
<dbReference type="Proteomes" id="UP000194737">
    <property type="component" value="Unassembled WGS sequence"/>
</dbReference>
<accession>A0AB73N525</accession>
<dbReference type="EMBL" id="NGLB01000001">
    <property type="protein sequence ID" value="OTO00582.1"/>
    <property type="molecule type" value="Genomic_DNA"/>
</dbReference>
<gene>
    <name evidence="1" type="ORF">A5804_002094</name>
</gene>
<comment type="caution">
    <text evidence="1">The sequence shown here is derived from an EMBL/GenBank/DDBJ whole genome shotgun (WGS) entry which is preliminary data.</text>
</comment>
<dbReference type="AlphaFoldDB" id="A0AB73N525"/>
<sequence>MSKGCIYCNHKEPLNDPSNSSFTIIINQEDDGYLIEAEYDDGYVAGLVGGYIKYCPKCGRKLEVEAE</sequence>
<reference evidence="1 2" key="1">
    <citation type="submission" date="2017-05" db="EMBL/GenBank/DDBJ databases">
        <title>The Genome Sequence of Enterococcus faecium 6F2_DIV0138.</title>
        <authorList>
            <consortium name="The Broad Institute Genomics Platform"/>
            <consortium name="The Broad Institute Genomic Center for Infectious Diseases"/>
            <person name="Earl A."/>
            <person name="Manson A."/>
            <person name="Schwartman J."/>
            <person name="Gilmore M."/>
            <person name="Abouelleil A."/>
            <person name="Cao P."/>
            <person name="Chapman S."/>
            <person name="Cusick C."/>
            <person name="Shea T."/>
            <person name="Young S."/>
            <person name="Neafsey D."/>
            <person name="Nusbaum C."/>
            <person name="Birren B."/>
        </authorList>
    </citation>
    <scope>NUCLEOTIDE SEQUENCE [LARGE SCALE GENOMIC DNA]</scope>
    <source>
        <strain evidence="1 2">6F2_DIV0138</strain>
    </source>
</reference>